<dbReference type="AlphaFoldDB" id="A7MTK8"/>
<reference evidence="1 2" key="1">
    <citation type="submission" date="2007-08" db="EMBL/GenBank/DDBJ databases">
        <authorList>
            <consortium name="The Vibrio harveyi Genome Sequencing Project"/>
            <person name="Bassler B."/>
            <person name="Clifton S.W."/>
            <person name="Fulton L."/>
            <person name="Delehaunty K."/>
            <person name="Fronick C."/>
            <person name="Harrison M."/>
            <person name="Markivic C."/>
            <person name="Fulton R."/>
            <person name="Tin-Wollam A.-M."/>
            <person name="Shah N."/>
            <person name="Pepin K."/>
            <person name="Nash W."/>
            <person name="Thiruvilangam P."/>
            <person name="Bhonagiri V."/>
            <person name="Waters C."/>
            <person name="Tu K.C."/>
            <person name="Irgon J."/>
            <person name="Wilson R.K."/>
        </authorList>
    </citation>
    <scope>NUCLEOTIDE SEQUENCE [LARGE SCALE GENOMIC DNA]</scope>
    <source>
        <strain evidence="2">ATCC BAA-1116 / BB120</strain>
    </source>
</reference>
<gene>
    <name evidence="1" type="ordered locus">VIBHAR_01630</name>
</gene>
<sequence length="70" mass="8400">MSSYKFEWDEARMEKQDVSRWEMAIGIYMFHLNMTRDEACYALGIKGKNEINKPDTNKEKHVEEKLEIKN</sequence>
<name>A7MTK8_VIBC1</name>
<evidence type="ECO:0000313" key="1">
    <source>
        <dbReference type="EMBL" id="ABU70599.1"/>
    </source>
</evidence>
<protein>
    <submittedName>
        <fullName evidence="1">Uncharacterized protein</fullName>
    </submittedName>
</protein>
<dbReference type="Proteomes" id="UP000008152">
    <property type="component" value="Chromosome I"/>
</dbReference>
<dbReference type="KEGG" id="vha:VIBHAR_01630"/>
<evidence type="ECO:0000313" key="2">
    <source>
        <dbReference type="Proteomes" id="UP000008152"/>
    </source>
</evidence>
<proteinExistence type="predicted"/>
<accession>A7MTK8</accession>
<dbReference type="PATRIC" id="fig|338187.36.peg.1548"/>
<dbReference type="EMBL" id="CP000789">
    <property type="protein sequence ID" value="ABU70599.1"/>
    <property type="molecule type" value="Genomic_DNA"/>
</dbReference>
<organism evidence="1 2">
    <name type="scientific">Vibrio campbellii (strain ATCC BAA-1116)</name>
    <dbReference type="NCBI Taxonomy" id="2902295"/>
    <lineage>
        <taxon>Bacteria</taxon>
        <taxon>Pseudomonadati</taxon>
        <taxon>Pseudomonadota</taxon>
        <taxon>Gammaproteobacteria</taxon>
        <taxon>Vibrionales</taxon>
        <taxon>Vibrionaceae</taxon>
        <taxon>Vibrio</taxon>
    </lineage>
</organism>